<accession>A0A396IVA0</accession>
<proteinExistence type="predicted"/>
<reference evidence="1" key="1">
    <citation type="journal article" date="2018" name="Nat. Plants">
        <title>Whole-genome landscape of Medicago truncatula symbiotic genes.</title>
        <authorList>
            <person name="Pecrix Y."/>
            <person name="Gamas P."/>
            <person name="Carrere S."/>
        </authorList>
    </citation>
    <scope>NUCLEOTIDE SEQUENCE</scope>
    <source>
        <tissue evidence="1">Leaves</tissue>
    </source>
</reference>
<dbReference type="Gramene" id="rna16973">
    <property type="protein sequence ID" value="RHN68601.1"/>
    <property type="gene ID" value="gene16973"/>
</dbReference>
<sequence length="82" mass="9407">MATTHRDLYFQYVHGHLLYIFLPQTTSSSFFTSTQTLQWGFFLHGFLSSFVFNACELSENYGCQRTTSSKEDGLKDGECTVM</sequence>
<dbReference type="EMBL" id="PSQE01000003">
    <property type="protein sequence ID" value="RHN68601.1"/>
    <property type="molecule type" value="Genomic_DNA"/>
</dbReference>
<dbReference type="Proteomes" id="UP000265566">
    <property type="component" value="Chromosome 3"/>
</dbReference>
<gene>
    <name evidence="1" type="ORF">MtrunA17_Chr3g0115641</name>
</gene>
<evidence type="ECO:0000313" key="1">
    <source>
        <dbReference type="EMBL" id="RHN68601.1"/>
    </source>
</evidence>
<name>A0A396IVA0_MEDTR</name>
<organism evidence="1">
    <name type="scientific">Medicago truncatula</name>
    <name type="common">Barrel medic</name>
    <name type="synonym">Medicago tribuloides</name>
    <dbReference type="NCBI Taxonomy" id="3880"/>
    <lineage>
        <taxon>Eukaryota</taxon>
        <taxon>Viridiplantae</taxon>
        <taxon>Streptophyta</taxon>
        <taxon>Embryophyta</taxon>
        <taxon>Tracheophyta</taxon>
        <taxon>Spermatophyta</taxon>
        <taxon>Magnoliopsida</taxon>
        <taxon>eudicotyledons</taxon>
        <taxon>Gunneridae</taxon>
        <taxon>Pentapetalae</taxon>
        <taxon>rosids</taxon>
        <taxon>fabids</taxon>
        <taxon>Fabales</taxon>
        <taxon>Fabaceae</taxon>
        <taxon>Papilionoideae</taxon>
        <taxon>50 kb inversion clade</taxon>
        <taxon>NPAAA clade</taxon>
        <taxon>Hologalegina</taxon>
        <taxon>IRL clade</taxon>
        <taxon>Trifolieae</taxon>
        <taxon>Medicago</taxon>
    </lineage>
</organism>
<comment type="caution">
    <text evidence="1">The sequence shown here is derived from an EMBL/GenBank/DDBJ whole genome shotgun (WGS) entry which is preliminary data.</text>
</comment>
<dbReference type="AlphaFoldDB" id="A0A396IVA0"/>
<protein>
    <submittedName>
        <fullName evidence="1">Uncharacterized protein</fullName>
    </submittedName>
</protein>